<dbReference type="STRING" id="4081.A0A3Q7HWH0"/>
<evidence type="ECO:0000259" key="3">
    <source>
        <dbReference type="PROSITE" id="PS51840"/>
    </source>
</evidence>
<feature type="compositionally biased region" description="Basic and acidic residues" evidence="2">
    <location>
        <begin position="1288"/>
        <end position="1297"/>
    </location>
</feature>
<accession>A0A3Q7HWH0</accession>
<dbReference type="PANTHER" id="PTHR47270">
    <property type="entry name" value="PROTEIN MLP1-LIKE"/>
    <property type="match status" value="1"/>
</dbReference>
<feature type="compositionally biased region" description="Low complexity" evidence="2">
    <location>
        <begin position="250"/>
        <end position="264"/>
    </location>
</feature>
<dbReference type="EnsemblPlants" id="Solyc09g008530.2.1">
    <property type="protein sequence ID" value="Solyc09g008530.2.1"/>
    <property type="gene ID" value="Solyc09g008530.2"/>
</dbReference>
<evidence type="ECO:0000313" key="4">
    <source>
        <dbReference type="EnsemblPlants" id="Solyc09g008530.2.1"/>
    </source>
</evidence>
<dbReference type="InParanoid" id="A0A3Q7HWH0"/>
<dbReference type="PaxDb" id="4081-Solyc09g008530.1.1"/>
<feature type="region of interest" description="Disordered" evidence="2">
    <location>
        <begin position="1344"/>
        <end position="1364"/>
    </location>
</feature>
<feature type="coiled-coil region" evidence="1">
    <location>
        <begin position="662"/>
        <end position="1012"/>
    </location>
</feature>
<evidence type="ECO:0000256" key="1">
    <source>
        <dbReference type="SAM" id="Coils"/>
    </source>
</evidence>
<dbReference type="Pfam" id="PF10358">
    <property type="entry name" value="NT-C2"/>
    <property type="match status" value="1"/>
</dbReference>
<feature type="region of interest" description="Disordered" evidence="2">
    <location>
        <begin position="1288"/>
        <end position="1307"/>
    </location>
</feature>
<sequence>MFKLQKQNYKQDKSGERVDFRFSNFQLLQVPKGWDRLSLSVICVETGKTVAKLGKTLVKNGSCQWPETLLESVWISQDDSSLELEESVYKFVVSMGSARSGLLGEGTINLASYVGSRVSSPVLVPLKKCNQGTTLQASFMIDKSFPPPFFSEVKIHCLTPKSKFRYYMNPHFFIILNKVKVNRHLTQYSLYTFRDELKSSGSGVKEHVLDHDVDSKSNESGNFSAGSDVLPYDPGSNSGPSKLEIKERSVSASGSNNSFSSAESFTRKEKFPSRNYLKNEGSKQVRASPDHTSPQNDHLIDDQTVSSPSSYNTKATISMEHLQNNGKDFTASSVTNSGSSRNLLEAAEDTIEELRIEAKMWERNARKLMLDLDILREEFASQSKKQADLVMDLSASYSEQGNLKREIENLKLKLEESTSKHDVAEDSIFQPRGQKEELENEVRHQQEFNASLALQLKGSQESNIELLVLLQELEETIEQQKVEIEKFSSWKESEETLQRSDQSFTKPLQDKNHELESERAMNRQTENGHSEKTSTELIRDIEALREKVQELERDCAELTQENLDLLIKFKESGSQASENENSEDFTQLVKQLEVAFHHLKRPWHKVSSSVSDQCKHHLENLANLNEDGARSSKLLTTGCALTYLFDLNNLLETRIVECGECLKQHEQEIQERNRKLEDYGLEVQALESSKAELQIQCSGLLKELDKKYSELQSNEEEKRRLLEHQRELEGKVSGLQKEKDQVEENMKIVSRESAKTSSCLDDLQSDYKELNNNMNALVSENKLMKRKLAQLESEKHTLEDQFVGLTEKNENMEAQIRLMTVEGESRQSELEESTSVIMNLQEEIEKLESETKMSIANLKEELEDMQILWSQTREECEHLTNENEKLQGSLKNLLEMERKNVEQDEHRMQLEAQLHESQNSLSNSLIKVKALEENLDSMWKDFSLKEERLNAELDELIQENKNETEKLVQQESLSNQKYSEKLMEVERLEKEVEQLTKQISEMDEERRLATDSVNEVSSLRSDKEKLVSAIDDFKSKCTLTEKELAASRQSYEKLMVDHAKILKLLPNYRANEEKLKTSINDLELQLTLSRYEHQKFHEESANLKLQLQKAKELQDEVFNLKSELTECISEKQNLEASLEKISGDFEEMKAEKASFTSKISNLQKVLTELENSNRRRICLEEKVQQMESELTEKEKFFAQVTDLRTELSETKRDNEQYRQKIYKMEEEKDNFLKKVQALEAEVKMMEEEKKLYAKKFEQNDTPKSNNKYTNFNRAPQKLSQSQELWVDRLHSDRKSSESEGENSSSDGITSSVVVDYLARIQLLENKLGEALEANKKYKIQLQRFKTEERRGHSPASKKSEGDNEMVKRFEHTKALLEAELKDIRERYFQMSLKYAEVEAQREDLVMKLKAVKSGKRWFS</sequence>
<evidence type="ECO:0000256" key="2">
    <source>
        <dbReference type="SAM" id="MobiDB-lite"/>
    </source>
</evidence>
<keyword evidence="1" id="KW-0175">Coiled coil</keyword>
<name>A0A3Q7HWH0_SOLLC</name>
<evidence type="ECO:0000313" key="5">
    <source>
        <dbReference type="Proteomes" id="UP000004994"/>
    </source>
</evidence>
<dbReference type="InterPro" id="IPR019448">
    <property type="entry name" value="NT-C2"/>
</dbReference>
<dbReference type="PROSITE" id="PS51840">
    <property type="entry name" value="C2_NT"/>
    <property type="match status" value="1"/>
</dbReference>
<proteinExistence type="predicted"/>
<feature type="region of interest" description="Disordered" evidence="2">
    <location>
        <begin position="1255"/>
        <end position="1283"/>
    </location>
</feature>
<feature type="domain" description="C2 NT-type" evidence="3">
    <location>
        <begin position="8"/>
        <end position="143"/>
    </location>
</feature>
<dbReference type="Gramene" id="Solyc09g008530.2.1">
    <property type="protein sequence ID" value="Solyc09g008530.2.1"/>
    <property type="gene ID" value="Solyc09g008530.2"/>
</dbReference>
<feature type="coiled-coil region" evidence="1">
    <location>
        <begin position="463"/>
        <end position="490"/>
    </location>
</feature>
<keyword evidence="5" id="KW-1185">Reference proteome</keyword>
<reference evidence="4" key="1">
    <citation type="journal article" date="2012" name="Nature">
        <title>The tomato genome sequence provides insights into fleshy fruit evolution.</title>
        <authorList>
            <consortium name="Tomato Genome Consortium"/>
        </authorList>
    </citation>
    <scope>NUCLEOTIDE SEQUENCE [LARGE SCALE GENOMIC DNA]</scope>
    <source>
        <strain evidence="4">cv. Heinz 1706</strain>
    </source>
</reference>
<feature type="compositionally biased region" description="Polar residues" evidence="2">
    <location>
        <begin position="1261"/>
        <end position="1283"/>
    </location>
</feature>
<feature type="coiled-coil region" evidence="1">
    <location>
        <begin position="1065"/>
        <end position="1255"/>
    </location>
</feature>
<dbReference type="SMR" id="A0A3Q7HWH0"/>
<dbReference type="PANTHER" id="PTHR47270:SF3">
    <property type="entry name" value="HYPOTETICAL PROTEIN"/>
    <property type="match status" value="1"/>
</dbReference>
<feature type="coiled-coil region" evidence="1">
    <location>
        <begin position="344"/>
        <end position="427"/>
    </location>
</feature>
<feature type="region of interest" description="Disordered" evidence="2">
    <location>
        <begin position="495"/>
        <end position="535"/>
    </location>
</feature>
<organism evidence="4">
    <name type="scientific">Solanum lycopersicum</name>
    <name type="common">Tomato</name>
    <name type="synonym">Lycopersicon esculentum</name>
    <dbReference type="NCBI Taxonomy" id="4081"/>
    <lineage>
        <taxon>Eukaryota</taxon>
        <taxon>Viridiplantae</taxon>
        <taxon>Streptophyta</taxon>
        <taxon>Embryophyta</taxon>
        <taxon>Tracheophyta</taxon>
        <taxon>Spermatophyta</taxon>
        <taxon>Magnoliopsida</taxon>
        <taxon>eudicotyledons</taxon>
        <taxon>Gunneridae</taxon>
        <taxon>Pentapetalae</taxon>
        <taxon>asterids</taxon>
        <taxon>lamiids</taxon>
        <taxon>Solanales</taxon>
        <taxon>Solanaceae</taxon>
        <taxon>Solanoideae</taxon>
        <taxon>Solaneae</taxon>
        <taxon>Solanum</taxon>
        <taxon>Solanum subgen. Lycopersicon</taxon>
    </lineage>
</organism>
<dbReference type="OMA" id="FHEESAN"/>
<dbReference type="Proteomes" id="UP000004994">
    <property type="component" value="Chromosome 9"/>
</dbReference>
<feature type="region of interest" description="Disordered" evidence="2">
    <location>
        <begin position="213"/>
        <end position="311"/>
    </location>
</feature>
<feature type="compositionally biased region" description="Basic and acidic residues" evidence="2">
    <location>
        <begin position="508"/>
        <end position="535"/>
    </location>
</feature>
<reference evidence="4" key="2">
    <citation type="submission" date="2019-01" db="UniProtKB">
        <authorList>
            <consortium name="EnsemblPlants"/>
        </authorList>
    </citation>
    <scope>IDENTIFICATION</scope>
    <source>
        <strain evidence="4">cv. Heinz 1706</strain>
    </source>
</reference>
<protein>
    <recommendedName>
        <fullName evidence="3">C2 NT-type domain-containing protein</fullName>
    </recommendedName>
</protein>